<comment type="caution">
    <text evidence="3">The sequence shown here is derived from an EMBL/GenBank/DDBJ whole genome shotgun (WGS) entry which is preliminary data.</text>
</comment>
<dbReference type="InterPro" id="IPR000866">
    <property type="entry name" value="AhpC/TSA"/>
</dbReference>
<dbReference type="RefSeq" id="WP_182920970.1">
    <property type="nucleotide sequence ID" value="NZ_WNXD01000001.1"/>
</dbReference>
<evidence type="ECO:0000313" key="4">
    <source>
        <dbReference type="Proteomes" id="UP000601055"/>
    </source>
</evidence>
<dbReference type="Gene3D" id="3.40.30.10">
    <property type="entry name" value="Glutaredoxin"/>
    <property type="match status" value="1"/>
</dbReference>
<dbReference type="AlphaFoldDB" id="A0A923DUT3"/>
<evidence type="ECO:0000313" key="3">
    <source>
        <dbReference type="EMBL" id="MBB2144276.1"/>
    </source>
</evidence>
<dbReference type="PANTHER" id="PTHR42852">
    <property type="entry name" value="THIOL:DISULFIDE INTERCHANGE PROTEIN DSBE"/>
    <property type="match status" value="1"/>
</dbReference>
<dbReference type="Proteomes" id="UP000601055">
    <property type="component" value="Unassembled WGS sequence"/>
</dbReference>
<dbReference type="PROSITE" id="PS51352">
    <property type="entry name" value="THIOREDOXIN_2"/>
    <property type="match status" value="1"/>
</dbReference>
<accession>A0A923DUT3</accession>
<evidence type="ECO:0000259" key="2">
    <source>
        <dbReference type="PROSITE" id="PS51352"/>
    </source>
</evidence>
<dbReference type="PROSITE" id="PS51257">
    <property type="entry name" value="PROKAR_LIPOPROTEIN"/>
    <property type="match status" value="1"/>
</dbReference>
<dbReference type="GO" id="GO:0016491">
    <property type="term" value="F:oxidoreductase activity"/>
    <property type="evidence" value="ECO:0007669"/>
    <property type="project" value="InterPro"/>
</dbReference>
<feature type="domain" description="Thioredoxin" evidence="2">
    <location>
        <begin position="142"/>
        <end position="278"/>
    </location>
</feature>
<dbReference type="CDD" id="cd02966">
    <property type="entry name" value="TlpA_like_family"/>
    <property type="match status" value="1"/>
</dbReference>
<dbReference type="GO" id="GO:0016209">
    <property type="term" value="F:antioxidant activity"/>
    <property type="evidence" value="ECO:0007669"/>
    <property type="project" value="InterPro"/>
</dbReference>
<dbReference type="SUPFAM" id="SSF52833">
    <property type="entry name" value="Thioredoxin-like"/>
    <property type="match status" value="1"/>
</dbReference>
<dbReference type="InterPro" id="IPR036249">
    <property type="entry name" value="Thioredoxin-like_sf"/>
</dbReference>
<gene>
    <name evidence="3" type="ORF">GM921_02150</name>
</gene>
<feature type="chain" id="PRO_5037035036" evidence="1">
    <location>
        <begin position="18"/>
        <end position="278"/>
    </location>
</feature>
<sequence length="278" mass="32120">MRTVKLVLLVLTMFAFSCTQTPNKVEEKKEAEKIEAPKKESSMVGLPIVSEADITVTFGKFWDYYSNKIELYEDFVAFDTKGNVINKLQFLNQLKSGLYFPLAIYSKDEQLNYKLAKIPAKADPNISAYMKQFSHNELIFFKMQGKPFPHFNFTDINGKIYTSENTKGKIVLFKCWYIGCVACVNEIPALNELVKKYQDRKDILFISLAMDNKSELQQFFKRVKFDYATVPNQEDYMSKQLDVRAYPTHFLINRKGIMVRSLPDDIQVGEALAKEIAK</sequence>
<evidence type="ECO:0000256" key="1">
    <source>
        <dbReference type="SAM" id="SignalP"/>
    </source>
</evidence>
<name>A0A923DUT3_9SPHI</name>
<organism evidence="3 4">
    <name type="scientific">Pedobacter planticolens</name>
    <dbReference type="NCBI Taxonomy" id="2679964"/>
    <lineage>
        <taxon>Bacteria</taxon>
        <taxon>Pseudomonadati</taxon>
        <taxon>Bacteroidota</taxon>
        <taxon>Sphingobacteriia</taxon>
        <taxon>Sphingobacteriales</taxon>
        <taxon>Sphingobacteriaceae</taxon>
        <taxon>Pedobacter</taxon>
    </lineage>
</organism>
<feature type="signal peptide" evidence="1">
    <location>
        <begin position="1"/>
        <end position="17"/>
    </location>
</feature>
<protein>
    <submittedName>
        <fullName evidence="3">Redoxin domain-containing protein</fullName>
    </submittedName>
</protein>
<reference evidence="3" key="1">
    <citation type="submission" date="2019-11" db="EMBL/GenBank/DDBJ databases">
        <title>Description of Pedobacter sp. LMG 31464T.</title>
        <authorList>
            <person name="Carlier A."/>
            <person name="Qi S."/>
            <person name="Vandamme P."/>
        </authorList>
    </citation>
    <scope>NUCLEOTIDE SEQUENCE</scope>
    <source>
        <strain evidence="3">LMG 31464</strain>
    </source>
</reference>
<proteinExistence type="predicted"/>
<dbReference type="PANTHER" id="PTHR42852:SF17">
    <property type="entry name" value="THIOREDOXIN-LIKE PROTEIN HI_1115"/>
    <property type="match status" value="1"/>
</dbReference>
<dbReference type="EMBL" id="WNXD01000001">
    <property type="protein sequence ID" value="MBB2144276.1"/>
    <property type="molecule type" value="Genomic_DNA"/>
</dbReference>
<dbReference type="InterPro" id="IPR013766">
    <property type="entry name" value="Thioredoxin_domain"/>
</dbReference>
<dbReference type="Pfam" id="PF00578">
    <property type="entry name" value="AhpC-TSA"/>
    <property type="match status" value="1"/>
</dbReference>
<dbReference type="InterPro" id="IPR050553">
    <property type="entry name" value="Thioredoxin_ResA/DsbE_sf"/>
</dbReference>
<keyword evidence="4" id="KW-1185">Reference proteome</keyword>
<keyword evidence="1" id="KW-0732">Signal</keyword>